<reference evidence="11" key="1">
    <citation type="submission" date="2016-08" db="EMBL/GenBank/DDBJ databases">
        <title>VSG repertoire of Trypanosoma brucei EATRO 1125.</title>
        <authorList>
            <person name="Cross G.A."/>
        </authorList>
    </citation>
    <scope>NUCLEOTIDE SEQUENCE</scope>
    <source>
        <strain evidence="11">EATRO 1125</strain>
    </source>
</reference>
<dbReference type="VEuPathDB" id="TriTrypDB:Tb1125.5.5210"/>
<evidence type="ECO:0000313" key="11">
    <source>
        <dbReference type="EMBL" id="APD74780.1"/>
    </source>
</evidence>
<feature type="region of interest" description="Disordered" evidence="9">
    <location>
        <begin position="388"/>
        <end position="408"/>
    </location>
</feature>
<dbReference type="SUPFAM" id="SSF118251">
    <property type="entry name" value="Variant surface glycoprotein MITAT 1.2, VSG 221, C-terminal domain"/>
    <property type="match status" value="1"/>
</dbReference>
<organism evidence="11">
    <name type="scientific">Trypanosoma brucei</name>
    <dbReference type="NCBI Taxonomy" id="5691"/>
    <lineage>
        <taxon>Eukaryota</taxon>
        <taxon>Discoba</taxon>
        <taxon>Euglenozoa</taxon>
        <taxon>Kinetoplastea</taxon>
        <taxon>Metakinetoplastina</taxon>
        <taxon>Trypanosomatida</taxon>
        <taxon>Trypanosomatidae</taxon>
        <taxon>Trypanosoma</taxon>
    </lineage>
</organism>
<evidence type="ECO:0000259" key="10">
    <source>
        <dbReference type="Pfam" id="PF13206"/>
    </source>
</evidence>
<evidence type="ECO:0000256" key="5">
    <source>
        <dbReference type="ARBA" id="ARBA00022729"/>
    </source>
</evidence>
<dbReference type="InterPro" id="IPR025932">
    <property type="entry name" value="Trypano_VSG_B_N_dom"/>
</dbReference>
<protein>
    <submittedName>
        <fullName evidence="11">Variant surface glycoprotein 1125.4253</fullName>
    </submittedName>
</protein>
<evidence type="ECO:0000256" key="4">
    <source>
        <dbReference type="ARBA" id="ARBA00022622"/>
    </source>
</evidence>
<evidence type="ECO:0000256" key="7">
    <source>
        <dbReference type="ARBA" id="ARBA00023180"/>
    </source>
</evidence>
<feature type="compositionally biased region" description="Basic and acidic residues" evidence="9">
    <location>
        <begin position="434"/>
        <end position="451"/>
    </location>
</feature>
<comment type="function">
    <text evidence="1">VSG forms a coat on the surface of the parasite. The trypanosome evades the immune response of the host by expressing a series of antigenically distinct VSGs from an estimated 1000 VSG genes.</text>
</comment>
<dbReference type="Gene3D" id="4.10.110.20">
    <property type="entry name" value="Variant surface glycoprotein MITAT 1.2, VSG 221, C-terminal domain"/>
    <property type="match status" value="1"/>
</dbReference>
<dbReference type="GO" id="GO:0098552">
    <property type="term" value="C:side of membrane"/>
    <property type="evidence" value="ECO:0007669"/>
    <property type="project" value="UniProtKB-KW"/>
</dbReference>
<dbReference type="EMBL" id="KX700824">
    <property type="protein sequence ID" value="APD74780.1"/>
    <property type="molecule type" value="Genomic_DNA"/>
</dbReference>
<keyword evidence="5" id="KW-0732">Signal</keyword>
<feature type="compositionally biased region" description="Low complexity" evidence="9">
    <location>
        <begin position="388"/>
        <end position="404"/>
    </location>
</feature>
<dbReference type="VEuPathDB" id="TriTrypDB:Tb427_000529800"/>
<sequence>MKQAIWAVLVTAFTSRTEGNSAKGDNAAAFAALCHPIRLATSTPSNLQHQDNADSITATITAINLTVADDTFTKKIEHDKTWQSAPEEYKNARPGWDKYHDTWVTAKKEITGDNKEKYADWNAFKGNKAAQEQVAHIAEEVFTINSDVKQLKQKLAATKVQEELDKAINGPNGETATDKTIAFGDSWANRAKICSQTSRGQGDLKPGTSLLLDSICLCAMGDDATDGGKACCDTCAETTTADQHTGSRSVNFRAKWNKLVEACNKLIKTEALTISAVQRAANAVASALGQKTATQTNYDNVLGTIAGDGSTGCKGNKASDEGTCVVYKSGLTTEGTDAVQWLRHLQAAAQAEESRNSALRQLETKANRLASLNKTLERLFLALRHTATTSETAHTPAPAAAKSTKANKEEAEKECNKIGKEADCKANPKCTWNPEEKDETKKCTLSEEGKQPAENTAAGNQAGTDGKNTTGSNSFLINKAPLLLAVLLF</sequence>
<keyword evidence="6" id="KW-0472">Membrane</keyword>
<comment type="subcellular location">
    <subcellularLocation>
        <location evidence="2">Cell membrane</location>
        <topology evidence="2">Lipid-anchor</topology>
        <topology evidence="2">GPI-anchor</topology>
    </subcellularLocation>
</comment>
<dbReference type="Pfam" id="PF13206">
    <property type="entry name" value="VSG_B"/>
    <property type="match status" value="1"/>
</dbReference>
<keyword evidence="4" id="KW-0336">GPI-anchor</keyword>
<name>A0A1J0RAG7_9TRYP</name>
<dbReference type="VEuPathDB" id="TriTrypDB:Tb927.1.05"/>
<evidence type="ECO:0000256" key="9">
    <source>
        <dbReference type="SAM" id="MobiDB-lite"/>
    </source>
</evidence>
<keyword evidence="3" id="KW-1003">Cell membrane</keyword>
<feature type="region of interest" description="Disordered" evidence="9">
    <location>
        <begin position="426"/>
        <end position="474"/>
    </location>
</feature>
<evidence type="ECO:0000256" key="6">
    <source>
        <dbReference type="ARBA" id="ARBA00023136"/>
    </source>
</evidence>
<feature type="compositionally biased region" description="Polar residues" evidence="9">
    <location>
        <begin position="453"/>
        <end position="474"/>
    </location>
</feature>
<keyword evidence="7" id="KW-0325">Glycoprotein</keyword>
<evidence type="ECO:0000256" key="1">
    <source>
        <dbReference type="ARBA" id="ARBA00002523"/>
    </source>
</evidence>
<dbReference type="AlphaFoldDB" id="A0A1J0RAG7"/>
<evidence type="ECO:0000256" key="8">
    <source>
        <dbReference type="ARBA" id="ARBA00023288"/>
    </source>
</evidence>
<feature type="domain" description="Trypanosome variant surface glycoprotein B-type N-terminal" evidence="10">
    <location>
        <begin position="8"/>
        <end position="370"/>
    </location>
</feature>
<evidence type="ECO:0000256" key="2">
    <source>
        <dbReference type="ARBA" id="ARBA00004609"/>
    </source>
</evidence>
<proteinExistence type="predicted"/>
<evidence type="ECO:0000256" key="3">
    <source>
        <dbReference type="ARBA" id="ARBA00022475"/>
    </source>
</evidence>
<accession>A0A1J0RAG7</accession>
<dbReference type="InterPro" id="IPR027446">
    <property type="entry name" value="VSG_C_dom_sf"/>
</dbReference>
<dbReference type="GO" id="GO:0005886">
    <property type="term" value="C:plasma membrane"/>
    <property type="evidence" value="ECO:0007669"/>
    <property type="project" value="UniProtKB-SubCell"/>
</dbReference>
<keyword evidence="8" id="KW-0449">Lipoprotein</keyword>